<evidence type="ECO:0000313" key="2">
    <source>
        <dbReference type="Proteomes" id="UP001150581"/>
    </source>
</evidence>
<keyword evidence="2" id="KW-1185">Reference proteome</keyword>
<name>A0ACC1IMQ4_9FUNG</name>
<accession>A0ACC1IMQ4</accession>
<gene>
    <name evidence="1" type="ORF">LPJ66_004473</name>
</gene>
<dbReference type="Proteomes" id="UP001150581">
    <property type="component" value="Unassembled WGS sequence"/>
</dbReference>
<comment type="caution">
    <text evidence="1">The sequence shown here is derived from an EMBL/GenBank/DDBJ whole genome shotgun (WGS) entry which is preliminary data.</text>
</comment>
<organism evidence="1 2">
    <name type="scientific">Kickxella alabastrina</name>
    <dbReference type="NCBI Taxonomy" id="61397"/>
    <lineage>
        <taxon>Eukaryota</taxon>
        <taxon>Fungi</taxon>
        <taxon>Fungi incertae sedis</taxon>
        <taxon>Zoopagomycota</taxon>
        <taxon>Kickxellomycotina</taxon>
        <taxon>Kickxellomycetes</taxon>
        <taxon>Kickxellales</taxon>
        <taxon>Kickxellaceae</taxon>
        <taxon>Kickxella</taxon>
    </lineage>
</organism>
<proteinExistence type="predicted"/>
<sequence length="204" mass="22703">MQLWLFERSEIPAPTTLADVHIHPIDHHNESHQHDHKHQHSRADTEAKTWFQGHIFAVNGPTRQYALLGVPAQNPPHIHSCMVSDHDTPMYYDVYVSEYIGDSDYKVVFCAMNVERNGGSGDAVELNMESSSAMAPSNTAVHSTAQAIKTLRLSTTKMLTGNQARQHLTKYAPDALAKYDAVRATSNNKNKDIVVCMGGVAMFF</sequence>
<reference evidence="1" key="1">
    <citation type="submission" date="2022-07" db="EMBL/GenBank/DDBJ databases">
        <title>Phylogenomic reconstructions and comparative analyses of Kickxellomycotina fungi.</title>
        <authorList>
            <person name="Reynolds N.K."/>
            <person name="Stajich J.E."/>
            <person name="Barry K."/>
            <person name="Grigoriev I.V."/>
            <person name="Crous P."/>
            <person name="Smith M.E."/>
        </authorList>
    </citation>
    <scope>NUCLEOTIDE SEQUENCE</scope>
    <source>
        <strain evidence="1">Benny 63K</strain>
    </source>
</reference>
<dbReference type="EMBL" id="JANBPG010000543">
    <property type="protein sequence ID" value="KAJ1895638.1"/>
    <property type="molecule type" value="Genomic_DNA"/>
</dbReference>
<protein>
    <submittedName>
        <fullName evidence="1">Uncharacterized protein</fullName>
    </submittedName>
</protein>
<evidence type="ECO:0000313" key="1">
    <source>
        <dbReference type="EMBL" id="KAJ1895638.1"/>
    </source>
</evidence>